<dbReference type="EMBL" id="RCCK01000014">
    <property type="protein sequence ID" value="RLJ72855.1"/>
    <property type="molecule type" value="Genomic_DNA"/>
</dbReference>
<keyword evidence="2" id="KW-0547">Nucleotide-binding</keyword>
<reference evidence="3 5" key="2">
    <citation type="submission" date="2019-03" db="EMBL/GenBank/DDBJ databases">
        <authorList>
            <person name="He R.-H."/>
        </authorList>
    </citation>
    <scope>NUCLEOTIDE SEQUENCE [LARGE SCALE GENOMIC DNA]</scope>
    <source>
        <strain evidence="3 5">DSM 19624</strain>
    </source>
</reference>
<dbReference type="PANTHER" id="PTHR43581:SF2">
    <property type="entry name" value="EXCINUCLEASE ATPASE SUBUNIT"/>
    <property type="match status" value="1"/>
</dbReference>
<reference evidence="2 4" key="1">
    <citation type="submission" date="2018-10" db="EMBL/GenBank/DDBJ databases">
        <title>Genomic Encyclopedia of Archaeal and Bacterial Type Strains, Phase II (KMG-II): from individual species to whole genera.</title>
        <authorList>
            <person name="Goeker M."/>
        </authorList>
    </citation>
    <scope>NUCLEOTIDE SEQUENCE [LARGE SCALE GENOMIC DNA]</scope>
    <source>
        <strain evidence="2 4">DSM 19624</strain>
    </source>
</reference>
<evidence type="ECO:0000313" key="2">
    <source>
        <dbReference type="EMBL" id="RLJ72855.1"/>
    </source>
</evidence>
<name>A0A497XZB5_9SPHI</name>
<dbReference type="SUPFAM" id="SSF52540">
    <property type="entry name" value="P-loop containing nucleoside triphosphate hydrolases"/>
    <property type="match status" value="1"/>
</dbReference>
<dbReference type="EMBL" id="SOPX01000004">
    <property type="protein sequence ID" value="TFB29310.1"/>
    <property type="molecule type" value="Genomic_DNA"/>
</dbReference>
<dbReference type="PANTHER" id="PTHR43581">
    <property type="entry name" value="ATP/GTP PHOSPHATASE"/>
    <property type="match status" value="1"/>
</dbReference>
<organism evidence="2 4">
    <name type="scientific">Pedobacter alluvionis</name>
    <dbReference type="NCBI Taxonomy" id="475253"/>
    <lineage>
        <taxon>Bacteria</taxon>
        <taxon>Pseudomonadati</taxon>
        <taxon>Bacteroidota</taxon>
        <taxon>Sphingobacteriia</taxon>
        <taxon>Sphingobacteriales</taxon>
        <taxon>Sphingobacteriaceae</taxon>
        <taxon>Pedobacter</taxon>
    </lineage>
</organism>
<protein>
    <submittedName>
        <fullName evidence="2 3">ATP-binding protein</fullName>
    </submittedName>
</protein>
<dbReference type="GO" id="GO:0005524">
    <property type="term" value="F:ATP binding"/>
    <property type="evidence" value="ECO:0007669"/>
    <property type="project" value="UniProtKB-KW"/>
</dbReference>
<dbReference type="Gene3D" id="3.40.50.300">
    <property type="entry name" value="P-loop containing nucleotide triphosphate hydrolases"/>
    <property type="match status" value="1"/>
</dbReference>
<accession>A0A497XZB5</accession>
<evidence type="ECO:0000313" key="5">
    <source>
        <dbReference type="Proteomes" id="UP000297429"/>
    </source>
</evidence>
<dbReference type="InterPro" id="IPR003959">
    <property type="entry name" value="ATPase_AAA_core"/>
</dbReference>
<gene>
    <name evidence="2" type="ORF">BCL90_4503</name>
    <name evidence="3" type="ORF">E3V97_19890</name>
</gene>
<keyword evidence="2" id="KW-0067">ATP-binding</keyword>
<dbReference type="InterPro" id="IPR027417">
    <property type="entry name" value="P-loop_NTPase"/>
</dbReference>
<evidence type="ECO:0000313" key="3">
    <source>
        <dbReference type="EMBL" id="TFB29310.1"/>
    </source>
</evidence>
<keyword evidence="5" id="KW-1185">Reference proteome</keyword>
<dbReference type="AlphaFoldDB" id="A0A497XZB5"/>
<proteinExistence type="predicted"/>
<comment type="caution">
    <text evidence="2">The sequence shown here is derived from an EMBL/GenBank/DDBJ whole genome shotgun (WGS) entry which is preliminary data.</text>
</comment>
<evidence type="ECO:0000313" key="4">
    <source>
        <dbReference type="Proteomes" id="UP000273898"/>
    </source>
</evidence>
<dbReference type="InterPro" id="IPR051396">
    <property type="entry name" value="Bact_Antivir_Def_Nuclease"/>
</dbReference>
<dbReference type="Proteomes" id="UP000273898">
    <property type="component" value="Unassembled WGS sequence"/>
</dbReference>
<feature type="domain" description="ATPase AAA-type core" evidence="1">
    <location>
        <begin position="34"/>
        <end position="363"/>
    </location>
</feature>
<dbReference type="Proteomes" id="UP000297429">
    <property type="component" value="Unassembled WGS sequence"/>
</dbReference>
<sequence>MSFRLNKCQIEDSEFETEEIDLINFNNDLNTNHFTVIVGNNGTGKSRLLGSIANALKNDFRSRSSKYYYFSKFEKSSETSRVISVSNSLNDKFPIDNFFNPFRRDTIEYSNQNYIYLGTKTRLGSTNRLLIRRAIDILLENYSNKFVAKCYRHIFDYLDFHPIIKLEYNISSINSLLNIKSSKPITKKDLIDFVKHKTTYGSVNNVIYTKFLEENESNLQKISDFLNKLNEKKDFSLEINFSNSNIQKIDKNNSIYENDLKSYEILNLLRKLNLIRSFDILLFKKDTNRPFNINDASSGEASILITLIGLIPLIEDNCCVLIDEPEISLHPSWQYRYLDLLNQIFENFKGCHIIIATHSHFIISDLPLESSTILSLKKVNNKITSTVLKFNTFGWSAEDILLNVFEMPTTRNYYISNIVTEALKLISVNKTKTKRFKEIIGTLLKLENQFKEEDPLKLVIQTIITINNKYE</sequence>
<dbReference type="RefSeq" id="WP_121287064.1">
    <property type="nucleotide sequence ID" value="NZ_RCCK01000014.1"/>
</dbReference>
<evidence type="ECO:0000259" key="1">
    <source>
        <dbReference type="Pfam" id="PF13304"/>
    </source>
</evidence>
<dbReference type="OrthoDB" id="9792800at2"/>
<dbReference type="Pfam" id="PF13304">
    <property type="entry name" value="AAA_21"/>
    <property type="match status" value="1"/>
</dbReference>